<organism evidence="3 4">
    <name type="scientific">Hymenobacter humi</name>
    <dbReference type="NCBI Taxonomy" id="1411620"/>
    <lineage>
        <taxon>Bacteria</taxon>
        <taxon>Pseudomonadati</taxon>
        <taxon>Bacteroidota</taxon>
        <taxon>Cytophagia</taxon>
        <taxon>Cytophagales</taxon>
        <taxon>Hymenobacteraceae</taxon>
        <taxon>Hymenobacter</taxon>
    </lineage>
</organism>
<dbReference type="RefSeq" id="WP_380205123.1">
    <property type="nucleotide sequence ID" value="NZ_JBHTEK010000001.1"/>
</dbReference>
<keyword evidence="1" id="KW-0732">Signal</keyword>
<dbReference type="PANTHER" id="PTHR35535:SF2">
    <property type="entry name" value="DUF306 DOMAIN-CONTAINING PROTEIN"/>
    <property type="match status" value="1"/>
</dbReference>
<feature type="domain" description="DUF306" evidence="2">
    <location>
        <begin position="45"/>
        <end position="146"/>
    </location>
</feature>
<proteinExistence type="predicted"/>
<dbReference type="Pfam" id="PF03724">
    <property type="entry name" value="META"/>
    <property type="match status" value="1"/>
</dbReference>
<dbReference type="PANTHER" id="PTHR35535">
    <property type="entry name" value="HEAT SHOCK PROTEIN HSLJ"/>
    <property type="match status" value="1"/>
</dbReference>
<feature type="signal peptide" evidence="1">
    <location>
        <begin position="1"/>
        <end position="25"/>
    </location>
</feature>
<reference evidence="4" key="1">
    <citation type="journal article" date="2019" name="Int. J. Syst. Evol. Microbiol.">
        <title>The Global Catalogue of Microorganisms (GCM) 10K type strain sequencing project: providing services to taxonomists for standard genome sequencing and annotation.</title>
        <authorList>
            <consortium name="The Broad Institute Genomics Platform"/>
            <consortium name="The Broad Institute Genome Sequencing Center for Infectious Disease"/>
            <person name="Wu L."/>
            <person name="Ma J."/>
        </authorList>
    </citation>
    <scope>NUCLEOTIDE SEQUENCE [LARGE SCALE GENOMIC DNA]</scope>
    <source>
        <strain evidence="4">JCM 19635</strain>
    </source>
</reference>
<dbReference type="InterPro" id="IPR038670">
    <property type="entry name" value="HslJ-like_sf"/>
</dbReference>
<comment type="caution">
    <text evidence="3">The sequence shown here is derived from an EMBL/GenBank/DDBJ whole genome shotgun (WGS) entry which is preliminary data.</text>
</comment>
<dbReference type="EMBL" id="JBHTEK010000001">
    <property type="protein sequence ID" value="MFC7669632.1"/>
    <property type="molecule type" value="Genomic_DNA"/>
</dbReference>
<feature type="chain" id="PRO_5045929007" evidence="1">
    <location>
        <begin position="26"/>
        <end position="161"/>
    </location>
</feature>
<evidence type="ECO:0000313" key="4">
    <source>
        <dbReference type="Proteomes" id="UP001596513"/>
    </source>
</evidence>
<accession>A0ABW2U802</accession>
<evidence type="ECO:0000313" key="3">
    <source>
        <dbReference type="EMBL" id="MFC7669632.1"/>
    </source>
</evidence>
<keyword evidence="4" id="KW-1185">Reference proteome</keyword>
<dbReference type="Gene3D" id="2.40.128.270">
    <property type="match status" value="1"/>
</dbReference>
<dbReference type="Proteomes" id="UP001596513">
    <property type="component" value="Unassembled WGS sequence"/>
</dbReference>
<protein>
    <submittedName>
        <fullName evidence="3">META domain-containing protein</fullName>
    </submittedName>
</protein>
<evidence type="ECO:0000259" key="2">
    <source>
        <dbReference type="Pfam" id="PF03724"/>
    </source>
</evidence>
<evidence type="ECO:0000256" key="1">
    <source>
        <dbReference type="SAM" id="SignalP"/>
    </source>
</evidence>
<dbReference type="InterPro" id="IPR005184">
    <property type="entry name" value="DUF306_Meta_HslJ"/>
</dbReference>
<dbReference type="InterPro" id="IPR053147">
    <property type="entry name" value="Hsp_HslJ-like"/>
</dbReference>
<sequence length="161" mass="17177">MKPLACLRWAAVVLLVPTACSYDLAERPTGGPVDAAVDNTAPTAAPLRDIRWELSELNGKPTAFTEQTPFLVLHDGRARAEGRAGCNKFSGPYTAPVVGRLRLGPLATTRSACPDLPAEVAFLQALNKAQHYRIRGNTLSLYPADTLGVPLAQFQAAPGKK</sequence>
<name>A0ABW2U802_9BACT</name>
<gene>
    <name evidence="3" type="ORF">ACFQT0_21375</name>
</gene>